<evidence type="ECO:0000256" key="1">
    <source>
        <dbReference type="SAM" id="MobiDB-lite"/>
    </source>
</evidence>
<evidence type="ECO:0000313" key="2">
    <source>
        <dbReference type="EMBL" id="GBP56674.1"/>
    </source>
</evidence>
<dbReference type="OrthoDB" id="411823at2759"/>
<gene>
    <name evidence="2" type="ORF">EVAR_12353_1</name>
</gene>
<protein>
    <submittedName>
        <fullName evidence="2">Uncharacterized protein</fullName>
    </submittedName>
</protein>
<dbReference type="EMBL" id="BGZK01000698">
    <property type="protein sequence ID" value="GBP56674.1"/>
    <property type="molecule type" value="Genomic_DNA"/>
</dbReference>
<evidence type="ECO:0000313" key="3">
    <source>
        <dbReference type="Proteomes" id="UP000299102"/>
    </source>
</evidence>
<dbReference type="AlphaFoldDB" id="A0A4C1X2W1"/>
<reference evidence="2 3" key="1">
    <citation type="journal article" date="2019" name="Commun. Biol.">
        <title>The bagworm genome reveals a unique fibroin gene that provides high tensile strength.</title>
        <authorList>
            <person name="Kono N."/>
            <person name="Nakamura H."/>
            <person name="Ohtoshi R."/>
            <person name="Tomita M."/>
            <person name="Numata K."/>
            <person name="Arakawa K."/>
        </authorList>
    </citation>
    <scope>NUCLEOTIDE SEQUENCE [LARGE SCALE GENOMIC DNA]</scope>
</reference>
<proteinExistence type="predicted"/>
<comment type="caution">
    <text evidence="2">The sequence shown here is derived from an EMBL/GenBank/DDBJ whole genome shotgun (WGS) entry which is preliminary data.</text>
</comment>
<keyword evidence="3" id="KW-1185">Reference proteome</keyword>
<organism evidence="2 3">
    <name type="scientific">Eumeta variegata</name>
    <name type="common">Bagworm moth</name>
    <name type="synonym">Eumeta japonica</name>
    <dbReference type="NCBI Taxonomy" id="151549"/>
    <lineage>
        <taxon>Eukaryota</taxon>
        <taxon>Metazoa</taxon>
        <taxon>Ecdysozoa</taxon>
        <taxon>Arthropoda</taxon>
        <taxon>Hexapoda</taxon>
        <taxon>Insecta</taxon>
        <taxon>Pterygota</taxon>
        <taxon>Neoptera</taxon>
        <taxon>Endopterygota</taxon>
        <taxon>Lepidoptera</taxon>
        <taxon>Glossata</taxon>
        <taxon>Ditrysia</taxon>
        <taxon>Tineoidea</taxon>
        <taxon>Psychidae</taxon>
        <taxon>Oiketicinae</taxon>
        <taxon>Eumeta</taxon>
    </lineage>
</organism>
<feature type="region of interest" description="Disordered" evidence="1">
    <location>
        <begin position="201"/>
        <end position="220"/>
    </location>
</feature>
<accession>A0A4C1X2W1</accession>
<dbReference type="Proteomes" id="UP000299102">
    <property type="component" value="Unassembled WGS sequence"/>
</dbReference>
<sequence>MNSLWSGPVDSGQLLQRFTAAVVDRKIKVVEAVSRTLPCRSSRAMGKEKYYLNFLLNITSFKNKPTRELTLGNDLRDTITRDGIPKYALPTPFSLDLRARKAVWLYKVHRGKKLGRYFCQPGARETRIFRCLWVRDWVRKGRGLRLSNPGLFRRSRVAHLYRQKPNRGQSSCGLYRMARRRGDLILDTTTRFLLYRLSDGDGRAAKSDTEGEKGRDRQARSLTKKMDADYNRFLLSYVKKVIMAASLKEWQKQYADESTDEVTKCFFSRVEQAYRVCRQMEKTSQMA</sequence>
<name>A0A4C1X2W1_EUMVA</name>